<dbReference type="STRING" id="1291743.LOSG293_020120"/>
<comment type="caution">
    <text evidence="4">The sequence shown here is derived from an EMBL/GenBank/DDBJ whole genome shotgun (WGS) entry which is preliminary data.</text>
</comment>
<dbReference type="OrthoDB" id="5056238at2"/>
<dbReference type="Pfam" id="PF01183">
    <property type="entry name" value="Glyco_hydro_25"/>
    <property type="match status" value="1"/>
</dbReference>
<dbReference type="RefSeq" id="WP_051907139.1">
    <property type="nucleotide sequence ID" value="NZ_BBJM01000002.1"/>
</dbReference>
<comment type="similarity">
    <text evidence="1">Belongs to the glycosyl hydrolase 25 family.</text>
</comment>
<organism evidence="4 5">
    <name type="scientific">Secundilactobacillus oryzae JCM 18671</name>
    <dbReference type="NCBI Taxonomy" id="1291743"/>
    <lineage>
        <taxon>Bacteria</taxon>
        <taxon>Bacillati</taxon>
        <taxon>Bacillota</taxon>
        <taxon>Bacilli</taxon>
        <taxon>Lactobacillales</taxon>
        <taxon>Lactobacillaceae</taxon>
        <taxon>Secundilactobacillus</taxon>
    </lineage>
</organism>
<protein>
    <submittedName>
        <fullName evidence="4">Glycoside hydrolase family protein</fullName>
    </submittedName>
</protein>
<reference evidence="4" key="1">
    <citation type="journal article" date="2014" name="Genome Announc.">
        <title>Draft Genome Sequence of Lactobacillus oryzae Strain SG293T.</title>
        <authorList>
            <person name="Tanizawa Y."/>
            <person name="Fujisawa T."/>
            <person name="Mochizuki T."/>
            <person name="Kaminuma E."/>
            <person name="Nakamura Y."/>
            <person name="Tohno M."/>
        </authorList>
    </citation>
    <scope>NUCLEOTIDE SEQUENCE [LARGE SCALE GENOMIC DNA]</scope>
    <source>
        <strain evidence="4">SG293</strain>
    </source>
</reference>
<dbReference type="AlphaFoldDB" id="A0A081BGA6"/>
<dbReference type="Gene3D" id="3.20.20.80">
    <property type="entry name" value="Glycosidases"/>
    <property type="match status" value="1"/>
</dbReference>
<dbReference type="GO" id="GO:0016998">
    <property type="term" value="P:cell wall macromolecule catabolic process"/>
    <property type="evidence" value="ECO:0007669"/>
    <property type="project" value="InterPro"/>
</dbReference>
<name>A0A081BGA6_9LACO</name>
<keyword evidence="2" id="KW-0732">Signal</keyword>
<feature type="chain" id="PRO_5001755124" evidence="2">
    <location>
        <begin position="29"/>
        <end position="308"/>
    </location>
</feature>
<evidence type="ECO:0000313" key="5">
    <source>
        <dbReference type="Proteomes" id="UP000028700"/>
    </source>
</evidence>
<gene>
    <name evidence="4" type="ORF">LOSG293_020120</name>
</gene>
<dbReference type="InterPro" id="IPR002053">
    <property type="entry name" value="Glyco_hydro_25"/>
</dbReference>
<evidence type="ECO:0000313" key="4">
    <source>
        <dbReference type="EMBL" id="GAK47074.1"/>
    </source>
</evidence>
<evidence type="ECO:0000259" key="3">
    <source>
        <dbReference type="Pfam" id="PF19087"/>
    </source>
</evidence>
<dbReference type="PANTHER" id="PTHR34135:SF1">
    <property type="entry name" value="GLYCOSYL HYDROLASE FAMILY 25"/>
    <property type="match status" value="1"/>
</dbReference>
<feature type="domain" description="DUF5776" evidence="3">
    <location>
        <begin position="236"/>
        <end position="305"/>
    </location>
</feature>
<keyword evidence="5" id="KW-1185">Reference proteome</keyword>
<dbReference type="InterPro" id="IPR044081">
    <property type="entry name" value="DUF5776"/>
</dbReference>
<dbReference type="PANTHER" id="PTHR34135">
    <property type="entry name" value="LYSOZYME"/>
    <property type="match status" value="1"/>
</dbReference>
<accession>A0A081BGA6</accession>
<dbReference type="EMBL" id="BBJM01000002">
    <property type="protein sequence ID" value="GAK47074.1"/>
    <property type="molecule type" value="Genomic_DNA"/>
</dbReference>
<proteinExistence type="inferred from homology"/>
<evidence type="ECO:0000256" key="1">
    <source>
        <dbReference type="ARBA" id="ARBA00010646"/>
    </source>
</evidence>
<evidence type="ECO:0000256" key="2">
    <source>
        <dbReference type="SAM" id="SignalP"/>
    </source>
</evidence>
<dbReference type="InterPro" id="IPR017853">
    <property type="entry name" value="GH"/>
</dbReference>
<dbReference type="Pfam" id="PF19087">
    <property type="entry name" value="DUF5776"/>
    <property type="match status" value="1"/>
</dbReference>
<dbReference type="Proteomes" id="UP000028700">
    <property type="component" value="Unassembled WGS sequence"/>
</dbReference>
<dbReference type="GO" id="GO:0016052">
    <property type="term" value="P:carbohydrate catabolic process"/>
    <property type="evidence" value="ECO:0007669"/>
    <property type="project" value="TreeGrafter"/>
</dbReference>
<dbReference type="GO" id="GO:0009253">
    <property type="term" value="P:peptidoglycan catabolic process"/>
    <property type="evidence" value="ECO:0007669"/>
    <property type="project" value="InterPro"/>
</dbReference>
<feature type="signal peptide" evidence="2">
    <location>
        <begin position="1"/>
        <end position="28"/>
    </location>
</feature>
<keyword evidence="4" id="KW-0378">Hydrolase</keyword>
<sequence>MKKHNLLKRLAAAAFVGLSVLTLSTVSADAAKTKIADVSQWQGSINWSKASKELKMVIIRVKHGNPGDADYSLDSKRTVNANGAYKYGIPFGQYNFAEFDSVADAQKDAKQFYQLADKRAKFYVLDNEKRKSGVKGKEQTYVNAWLKTMRSLTDKKIIYYSYQNFVHVHNINASSFDGTWIANYSAKPNVTTDLWQYTRYGRVSGISGNVDLNKVVDSSAVNSWYTNGNTTTTSNYYTSVTAGQTVKAKRAFYEYSSANYTKSKRVAKIKAGKSFKVKAIVKSSNGTPRIQLSNGNYITANKTYVTVK</sequence>
<dbReference type="PROSITE" id="PS51904">
    <property type="entry name" value="GLYCOSYL_HYDROL_F25_2"/>
    <property type="match status" value="1"/>
</dbReference>
<dbReference type="GO" id="GO:0003796">
    <property type="term" value="F:lysozyme activity"/>
    <property type="evidence" value="ECO:0007669"/>
    <property type="project" value="InterPro"/>
</dbReference>
<dbReference type="SUPFAM" id="SSF51445">
    <property type="entry name" value="(Trans)glycosidases"/>
    <property type="match status" value="1"/>
</dbReference>
<dbReference type="eggNOG" id="COG3757">
    <property type="taxonomic scope" value="Bacteria"/>
</dbReference>